<dbReference type="AlphaFoldDB" id="A0A7J3M408"/>
<dbReference type="InterPro" id="IPR050406">
    <property type="entry name" value="FGGY_Carb_Kinase"/>
</dbReference>
<dbReference type="GO" id="GO:0016301">
    <property type="term" value="F:kinase activity"/>
    <property type="evidence" value="ECO:0007669"/>
    <property type="project" value="UniProtKB-KW"/>
</dbReference>
<dbReference type="EMBL" id="DSYZ01000150">
    <property type="protein sequence ID" value="HGT83656.1"/>
    <property type="molecule type" value="Genomic_DNA"/>
</dbReference>
<dbReference type="Pfam" id="PF00370">
    <property type="entry name" value="FGGY_N"/>
    <property type="match status" value="1"/>
</dbReference>
<evidence type="ECO:0000259" key="4">
    <source>
        <dbReference type="Pfam" id="PF00370"/>
    </source>
</evidence>
<accession>A0A7J3M408</accession>
<dbReference type="PIRSF" id="PIRSF000538">
    <property type="entry name" value="GlpK"/>
    <property type="match status" value="1"/>
</dbReference>
<dbReference type="Gene3D" id="3.30.420.40">
    <property type="match status" value="2"/>
</dbReference>
<evidence type="ECO:0000313" key="6">
    <source>
        <dbReference type="EMBL" id="HGT83656.1"/>
    </source>
</evidence>
<sequence>MGYVLGIDAGTTGIRAGIYSLEGELVTQSYVEFPSYYPNPGWVEQNAEDWWKSVVKACNSAIKFANAEDEILAISVANQRETIVPISKNGAPLAKAIVWQDRRTVEEVKRISLMMGKEIFKITGLKPDPYFSLPKILWWMRNCPEVVEKTWKFMLVHDYIIFKLSGNVVTDFSNASRTMLMDLKKRRWSEKIAETFGIDLDKLPEIVSPGEAIGELKSKDIKVKSKPVIAVGGGDQQCSAFAQGVIEEGKIKSTTGTGTFMIAPVEKMYGGDLIYSAHVVPKIVAEVSIFTTGSLLEWVKRNFFPNDSYEVLNAEAKASGAGARGLMIFPFFTGAGCPHWIPEAKGAIYGLTLGHSRGDIARAVMESVAFEVRTNVEVMENLGIKVEELRLDGGAARSQLWNQIFADVLRKPCLVSRDVEATARGAAMLACLSLDFSLKQVLEKFVPQFTTVLPSGIDYCEIYEKYKKIREILLAIES</sequence>
<dbReference type="PANTHER" id="PTHR43095">
    <property type="entry name" value="SUGAR KINASE"/>
    <property type="match status" value="1"/>
</dbReference>
<comment type="caution">
    <text evidence="6">The sequence shown here is derived from an EMBL/GenBank/DDBJ whole genome shotgun (WGS) entry which is preliminary data.</text>
</comment>
<evidence type="ECO:0000256" key="1">
    <source>
        <dbReference type="ARBA" id="ARBA00022679"/>
    </source>
</evidence>
<dbReference type="PROSITE" id="PS00445">
    <property type="entry name" value="FGGY_KINASES_2"/>
    <property type="match status" value="1"/>
</dbReference>
<dbReference type="CDD" id="cd07779">
    <property type="entry name" value="ASKHA_NBD_FGGY_YgcE-like"/>
    <property type="match status" value="1"/>
</dbReference>
<evidence type="ECO:0008006" key="7">
    <source>
        <dbReference type="Google" id="ProtNLM"/>
    </source>
</evidence>
<dbReference type="InterPro" id="IPR018485">
    <property type="entry name" value="FGGY_C"/>
</dbReference>
<dbReference type="GO" id="GO:0005975">
    <property type="term" value="P:carbohydrate metabolic process"/>
    <property type="evidence" value="ECO:0007669"/>
    <property type="project" value="InterPro"/>
</dbReference>
<keyword evidence="1 3" id="KW-0808">Transferase</keyword>
<protein>
    <recommendedName>
        <fullName evidence="7">Xylulokinase</fullName>
    </recommendedName>
</protein>
<name>A0A7J3M408_ARCFL</name>
<reference evidence="6" key="1">
    <citation type="journal article" date="2020" name="mSystems">
        <title>Genome- and Community-Level Interaction Insights into Carbon Utilization and Element Cycling Functions of Hydrothermarchaeota in Hydrothermal Sediment.</title>
        <authorList>
            <person name="Zhou Z."/>
            <person name="Liu Y."/>
            <person name="Xu W."/>
            <person name="Pan J."/>
            <person name="Luo Z.H."/>
            <person name="Li M."/>
        </authorList>
    </citation>
    <scope>NUCLEOTIDE SEQUENCE [LARGE SCALE GENOMIC DNA]</scope>
    <source>
        <strain evidence="6">SpSt-587</strain>
    </source>
</reference>
<evidence type="ECO:0000259" key="5">
    <source>
        <dbReference type="Pfam" id="PF02782"/>
    </source>
</evidence>
<dbReference type="InterPro" id="IPR018484">
    <property type="entry name" value="FGGY_N"/>
</dbReference>
<dbReference type="GO" id="GO:0016773">
    <property type="term" value="F:phosphotransferase activity, alcohol group as acceptor"/>
    <property type="evidence" value="ECO:0007669"/>
    <property type="project" value="InterPro"/>
</dbReference>
<dbReference type="InterPro" id="IPR043129">
    <property type="entry name" value="ATPase_NBD"/>
</dbReference>
<feature type="domain" description="Carbohydrate kinase FGGY C-terminal" evidence="5">
    <location>
        <begin position="254"/>
        <end position="433"/>
    </location>
</feature>
<keyword evidence="2 3" id="KW-0418">Kinase</keyword>
<dbReference type="InterPro" id="IPR000577">
    <property type="entry name" value="Carb_kinase_FGGY"/>
</dbReference>
<dbReference type="Pfam" id="PF02782">
    <property type="entry name" value="FGGY_C"/>
    <property type="match status" value="1"/>
</dbReference>
<organism evidence="6">
    <name type="scientific">Archaeoglobus fulgidus</name>
    <dbReference type="NCBI Taxonomy" id="2234"/>
    <lineage>
        <taxon>Archaea</taxon>
        <taxon>Methanobacteriati</taxon>
        <taxon>Methanobacteriota</taxon>
        <taxon>Archaeoglobi</taxon>
        <taxon>Archaeoglobales</taxon>
        <taxon>Archaeoglobaceae</taxon>
        <taxon>Archaeoglobus</taxon>
    </lineage>
</organism>
<gene>
    <name evidence="6" type="ORF">ENT52_08045</name>
</gene>
<feature type="domain" description="Carbohydrate kinase FGGY N-terminal" evidence="4">
    <location>
        <begin position="3"/>
        <end position="241"/>
    </location>
</feature>
<comment type="similarity">
    <text evidence="3">Belongs to the FGGY kinase family.</text>
</comment>
<dbReference type="InterPro" id="IPR018483">
    <property type="entry name" value="Carb_kinase_FGGY_CS"/>
</dbReference>
<evidence type="ECO:0000256" key="3">
    <source>
        <dbReference type="RuleBase" id="RU003733"/>
    </source>
</evidence>
<dbReference type="SUPFAM" id="SSF53067">
    <property type="entry name" value="Actin-like ATPase domain"/>
    <property type="match status" value="2"/>
</dbReference>
<evidence type="ECO:0000256" key="2">
    <source>
        <dbReference type="ARBA" id="ARBA00022777"/>
    </source>
</evidence>
<proteinExistence type="inferred from homology"/>